<dbReference type="GO" id="GO:0019478">
    <property type="term" value="P:D-amino acid catabolic process"/>
    <property type="evidence" value="ECO:0007669"/>
    <property type="project" value="TreeGrafter"/>
</dbReference>
<evidence type="ECO:0000256" key="3">
    <source>
        <dbReference type="ARBA" id="ARBA00022630"/>
    </source>
</evidence>
<dbReference type="GO" id="GO:0005737">
    <property type="term" value="C:cytoplasm"/>
    <property type="evidence" value="ECO:0007669"/>
    <property type="project" value="TreeGrafter"/>
</dbReference>
<evidence type="ECO:0000256" key="5">
    <source>
        <dbReference type="ARBA" id="ARBA00023002"/>
    </source>
</evidence>
<dbReference type="EMBL" id="AP029170">
    <property type="protein sequence ID" value="BFD46113.1"/>
    <property type="molecule type" value="Genomic_DNA"/>
</dbReference>
<keyword evidence="3" id="KW-0285">Flavoprotein</keyword>
<keyword evidence="4" id="KW-0274">FAD</keyword>
<evidence type="ECO:0000256" key="8">
    <source>
        <dbReference type="ARBA" id="ARBA00049547"/>
    </source>
</evidence>
<feature type="domain" description="FAD dependent oxidoreductase" evidence="9">
    <location>
        <begin position="133"/>
        <end position="409"/>
    </location>
</feature>
<dbReference type="GO" id="GO:0003884">
    <property type="term" value="F:D-amino-acid oxidase activity"/>
    <property type="evidence" value="ECO:0007669"/>
    <property type="project" value="UniProtKB-EC"/>
</dbReference>
<dbReference type="Pfam" id="PF01266">
    <property type="entry name" value="DAO"/>
    <property type="match status" value="1"/>
</dbReference>
<name>A0AAT9G8G0_9RICK</name>
<dbReference type="Gene3D" id="3.30.9.10">
    <property type="entry name" value="D-Amino Acid Oxidase, subunit A, domain 2"/>
    <property type="match status" value="1"/>
</dbReference>
<dbReference type="AlphaFoldDB" id="A0AAT9G8G0"/>
<reference evidence="10" key="1">
    <citation type="submission" date="2024-01" db="EMBL/GenBank/DDBJ databases">
        <title>Sequencing the genomes of a sandfly, Sergentomyia squamirostris, and its two endosymbionts.</title>
        <authorList>
            <person name="Itokawa K."/>
            <person name="Sanjoba C."/>
        </authorList>
    </citation>
    <scope>NUCLEOTIDE SEQUENCE</scope>
    <source>
        <strain evidence="10">RiSSQ</strain>
    </source>
</reference>
<dbReference type="InterPro" id="IPR023209">
    <property type="entry name" value="DAO"/>
</dbReference>
<dbReference type="InterPro" id="IPR006076">
    <property type="entry name" value="FAD-dep_OxRdtase"/>
</dbReference>
<protein>
    <recommendedName>
        <fullName evidence="7">D-amino-acid oxidase</fullName>
        <ecNumber evidence="6">1.4.3.3</ecNumber>
    </recommendedName>
</protein>
<dbReference type="PANTHER" id="PTHR11530">
    <property type="entry name" value="D-AMINO ACID OXIDASE"/>
    <property type="match status" value="1"/>
</dbReference>
<comment type="cofactor">
    <cofactor evidence="1">
        <name>FAD</name>
        <dbReference type="ChEBI" id="CHEBI:57692"/>
    </cofactor>
</comment>
<organism evidence="10">
    <name type="scientific">Candidatus Tisiphia endosymbiont of Sergentomyia squamirostris</name>
    <dbReference type="NCBI Taxonomy" id="3113639"/>
    <lineage>
        <taxon>Bacteria</taxon>
        <taxon>Pseudomonadati</taxon>
        <taxon>Pseudomonadota</taxon>
        <taxon>Alphaproteobacteria</taxon>
        <taxon>Rickettsiales</taxon>
        <taxon>Rickettsiaceae</taxon>
        <taxon>Rickettsieae</taxon>
        <taxon>Candidatus Tisiphia</taxon>
    </lineage>
</organism>
<evidence type="ECO:0000259" key="9">
    <source>
        <dbReference type="Pfam" id="PF01266"/>
    </source>
</evidence>
<comment type="similarity">
    <text evidence="2">Belongs to the DAMOX/DASOX family.</text>
</comment>
<dbReference type="Gene3D" id="3.40.50.720">
    <property type="entry name" value="NAD(P)-binding Rossmann-like Domain"/>
    <property type="match status" value="1"/>
</dbReference>
<proteinExistence type="inferred from homology"/>
<dbReference type="EC" id="1.4.3.3" evidence="6"/>
<comment type="catalytic activity">
    <reaction evidence="8">
        <text>a D-alpha-amino acid + O2 + H2O = a 2-oxocarboxylate + H2O2 + NH4(+)</text>
        <dbReference type="Rhea" id="RHEA:21816"/>
        <dbReference type="ChEBI" id="CHEBI:15377"/>
        <dbReference type="ChEBI" id="CHEBI:15379"/>
        <dbReference type="ChEBI" id="CHEBI:16240"/>
        <dbReference type="ChEBI" id="CHEBI:28938"/>
        <dbReference type="ChEBI" id="CHEBI:35179"/>
        <dbReference type="ChEBI" id="CHEBI:59871"/>
        <dbReference type="EC" id="1.4.3.3"/>
    </reaction>
    <physiologicalReaction direction="left-to-right" evidence="8">
        <dbReference type="Rhea" id="RHEA:21817"/>
    </physiologicalReaction>
</comment>
<evidence type="ECO:0000256" key="6">
    <source>
        <dbReference type="ARBA" id="ARBA00039101"/>
    </source>
</evidence>
<evidence type="ECO:0000256" key="7">
    <source>
        <dbReference type="ARBA" id="ARBA00039751"/>
    </source>
</evidence>
<sequence length="418" mass="46154">MLIKILINELNMFVTLLKLLPPTLLVNSVKSFAMVLVFMLPTVYAQLQAQPEIRKIAPLKLEAVNLGQKIICYRPTRHGIPNMTVTKLGDKVIAHNYGHSGSGWTLAPGAIAYVNELLQKSEYATDLKPDTPITIIGAGVMGLWSAYDLIERGYNNITIIADQFDGLASNNAGGLLKPSFMDYPPNARPMMNKIAVNAYKVYSAIAKKQQSNFIDGAVIMPAYFPTREESDLEPYVTAGVMQSAKDVVLDFGNGTTRVMVAYDDGILINVPKMMISLTTYLKNKKVPFIKNKIQNFAEIKTKYIVDCTGLGAKELDNDNAMTPGQGHLIMLKNQDPENVKYLISVNLGNGKTSSRQTVNWYFYMHPKHLPSSSTDDVGVIGGTFIEGATPQTPNEEQFDLIVERARSFYGIDASKAKK</sequence>
<gene>
    <name evidence="10" type="ORF">DMENIID0002_07590</name>
</gene>
<evidence type="ECO:0000313" key="10">
    <source>
        <dbReference type="EMBL" id="BFD46113.1"/>
    </source>
</evidence>
<accession>A0AAT9G8G0</accession>
<evidence type="ECO:0000256" key="4">
    <source>
        <dbReference type="ARBA" id="ARBA00022827"/>
    </source>
</evidence>
<dbReference type="GO" id="GO:0071949">
    <property type="term" value="F:FAD binding"/>
    <property type="evidence" value="ECO:0007669"/>
    <property type="project" value="InterPro"/>
</dbReference>
<evidence type="ECO:0000256" key="2">
    <source>
        <dbReference type="ARBA" id="ARBA00006730"/>
    </source>
</evidence>
<keyword evidence="5" id="KW-0560">Oxidoreductase</keyword>
<dbReference type="PANTHER" id="PTHR11530:SF11">
    <property type="entry name" value="D-ASPARTATE OXIDASE"/>
    <property type="match status" value="1"/>
</dbReference>
<evidence type="ECO:0000256" key="1">
    <source>
        <dbReference type="ARBA" id="ARBA00001974"/>
    </source>
</evidence>
<dbReference type="SUPFAM" id="SSF51971">
    <property type="entry name" value="Nucleotide-binding domain"/>
    <property type="match status" value="1"/>
</dbReference>